<protein>
    <recommendedName>
        <fullName evidence="1">N-acetyltransferase domain-containing protein</fullName>
    </recommendedName>
</protein>
<dbReference type="Gene3D" id="3.40.630.30">
    <property type="match status" value="1"/>
</dbReference>
<dbReference type="eggNOG" id="COG1247">
    <property type="taxonomic scope" value="Bacteria"/>
</dbReference>
<dbReference type="STRING" id="632955.GCA_000829675_03256"/>
<dbReference type="HOGENOM" id="CLU_126511_1_0_6"/>
<dbReference type="RefSeq" id="WP_016656299.1">
    <property type="nucleotide sequence ID" value="NZ_KE340353.1"/>
</dbReference>
<dbReference type="Proteomes" id="UP000014568">
    <property type="component" value="Unassembled WGS sequence"/>
</dbReference>
<keyword evidence="3" id="KW-1185">Reference proteome</keyword>
<dbReference type="EMBL" id="ATGI01000023">
    <property type="protein sequence ID" value="EPF73733.1"/>
    <property type="molecule type" value="Genomic_DNA"/>
</dbReference>
<feature type="domain" description="N-acetyltransferase" evidence="1">
    <location>
        <begin position="1"/>
        <end position="152"/>
    </location>
</feature>
<proteinExistence type="predicted"/>
<accession>S3N5I3</accession>
<dbReference type="InterPro" id="IPR016181">
    <property type="entry name" value="Acyl_CoA_acyltransferase"/>
</dbReference>
<dbReference type="InterPro" id="IPR000182">
    <property type="entry name" value="GNAT_dom"/>
</dbReference>
<evidence type="ECO:0000313" key="2">
    <source>
        <dbReference type="EMBL" id="EPF73733.1"/>
    </source>
</evidence>
<organism evidence="2 3">
    <name type="scientific">Acinetobacter rudis CIP 110305</name>
    <dbReference type="NCBI Taxonomy" id="421052"/>
    <lineage>
        <taxon>Bacteria</taxon>
        <taxon>Pseudomonadati</taxon>
        <taxon>Pseudomonadota</taxon>
        <taxon>Gammaproteobacteria</taxon>
        <taxon>Moraxellales</taxon>
        <taxon>Moraxellaceae</taxon>
        <taxon>Acinetobacter</taxon>
    </lineage>
</organism>
<gene>
    <name evidence="2" type="ORF">F945_01892</name>
</gene>
<sequence length="152" mass="16943">MKIRVATLEDIPTLVELGQQFILEAPNYSGRVINIDVLTENFKEIINGSGCIFIAELGSFAIGGIVCSSTKDWFDGQTVAFEQVFYVKPEYRVTNAAINLLSVFIEWAELIKADRVQVGTTTGIQTKGCLRLYKKFGFREHGIVLDMELGND</sequence>
<dbReference type="OrthoDB" id="6691967at2"/>
<dbReference type="GO" id="GO:0016747">
    <property type="term" value="F:acyltransferase activity, transferring groups other than amino-acyl groups"/>
    <property type="evidence" value="ECO:0007669"/>
    <property type="project" value="InterPro"/>
</dbReference>
<evidence type="ECO:0000259" key="1">
    <source>
        <dbReference type="PROSITE" id="PS51186"/>
    </source>
</evidence>
<dbReference type="PROSITE" id="PS51186">
    <property type="entry name" value="GNAT"/>
    <property type="match status" value="1"/>
</dbReference>
<dbReference type="AlphaFoldDB" id="S3N5I3"/>
<dbReference type="PATRIC" id="fig|421052.3.peg.1848"/>
<dbReference type="SUPFAM" id="SSF55729">
    <property type="entry name" value="Acyl-CoA N-acyltransferases (Nat)"/>
    <property type="match status" value="1"/>
</dbReference>
<dbReference type="Pfam" id="PF00583">
    <property type="entry name" value="Acetyltransf_1"/>
    <property type="match status" value="1"/>
</dbReference>
<name>S3N5I3_9GAMM</name>
<reference evidence="2 3" key="1">
    <citation type="submission" date="2013-06" db="EMBL/GenBank/DDBJ databases">
        <title>The Genome Sequence of Acinetobacter rudis CIP 110305.</title>
        <authorList>
            <consortium name="The Broad Institute Genome Sequencing Platform"/>
            <consortium name="The Broad Institute Genome Sequencing Center for Infectious Disease"/>
            <person name="Cerqueira G."/>
            <person name="Feldgarden M."/>
            <person name="Courvalin P."/>
            <person name="Perichon B."/>
            <person name="Grillot-Courvalin C."/>
            <person name="Clermont D."/>
            <person name="Rocha E."/>
            <person name="Yoon E.-J."/>
            <person name="Nemec A."/>
            <person name="Young S.K."/>
            <person name="Zeng Q."/>
            <person name="Gargeya S."/>
            <person name="Fitzgerald M."/>
            <person name="Abouelleil A."/>
            <person name="Alvarado L."/>
            <person name="Berlin A.M."/>
            <person name="Chapman S.B."/>
            <person name="Dewar J."/>
            <person name="Goldberg J."/>
            <person name="Griggs A."/>
            <person name="Gujja S."/>
            <person name="Hansen M."/>
            <person name="Howarth C."/>
            <person name="Imamovic A."/>
            <person name="Larimer J."/>
            <person name="McCowan C."/>
            <person name="Murphy C."/>
            <person name="Pearson M."/>
            <person name="Priest M."/>
            <person name="Roberts A."/>
            <person name="Saif S."/>
            <person name="Shea T."/>
            <person name="Sykes S."/>
            <person name="Wortman J."/>
            <person name="Nusbaum C."/>
            <person name="Birren B."/>
        </authorList>
    </citation>
    <scope>NUCLEOTIDE SEQUENCE [LARGE SCALE GENOMIC DNA]</scope>
    <source>
        <strain evidence="2 3">CIP 110305</strain>
    </source>
</reference>
<evidence type="ECO:0000313" key="3">
    <source>
        <dbReference type="Proteomes" id="UP000014568"/>
    </source>
</evidence>
<comment type="caution">
    <text evidence="2">The sequence shown here is derived from an EMBL/GenBank/DDBJ whole genome shotgun (WGS) entry which is preliminary data.</text>
</comment>